<keyword evidence="14" id="KW-1185">Reference proteome</keyword>
<feature type="compositionally biased region" description="Basic and acidic residues" evidence="10">
    <location>
        <begin position="738"/>
        <end position="749"/>
    </location>
</feature>
<feature type="transmembrane region" description="Helical" evidence="11">
    <location>
        <begin position="6"/>
        <end position="24"/>
    </location>
</feature>
<evidence type="ECO:0000313" key="13">
    <source>
        <dbReference type="EMBL" id="KAG2451434.1"/>
    </source>
</evidence>
<comment type="caution">
    <text evidence="13">The sequence shown here is derived from an EMBL/GenBank/DDBJ whole genome shotgun (WGS) entry which is preliminary data.</text>
</comment>
<protein>
    <recommendedName>
        <fullName evidence="12">EF-hand domain-containing protein</fullName>
    </recommendedName>
</protein>
<dbReference type="GO" id="GO:0005509">
    <property type="term" value="F:calcium ion binding"/>
    <property type="evidence" value="ECO:0007669"/>
    <property type="project" value="InterPro"/>
</dbReference>
<organism evidence="13 14">
    <name type="scientific">Chlamydomonas schloesseri</name>
    <dbReference type="NCBI Taxonomy" id="2026947"/>
    <lineage>
        <taxon>Eukaryota</taxon>
        <taxon>Viridiplantae</taxon>
        <taxon>Chlorophyta</taxon>
        <taxon>core chlorophytes</taxon>
        <taxon>Chlorophyceae</taxon>
        <taxon>CS clade</taxon>
        <taxon>Chlamydomonadales</taxon>
        <taxon>Chlamydomonadaceae</taxon>
        <taxon>Chlamydomonas</taxon>
    </lineage>
</organism>
<comment type="similarity">
    <text evidence="2">Belongs to the MLO family.</text>
</comment>
<proteinExistence type="inferred from homology"/>
<feature type="transmembrane region" description="Helical" evidence="11">
    <location>
        <begin position="1431"/>
        <end position="1455"/>
    </location>
</feature>
<dbReference type="Pfam" id="PF03094">
    <property type="entry name" value="Mlo"/>
    <property type="match status" value="1"/>
</dbReference>
<dbReference type="Gene3D" id="1.10.238.10">
    <property type="entry name" value="EF-hand"/>
    <property type="match status" value="2"/>
</dbReference>
<evidence type="ECO:0000256" key="9">
    <source>
        <dbReference type="ARBA" id="ARBA00023265"/>
    </source>
</evidence>
<feature type="transmembrane region" description="Helical" evidence="11">
    <location>
        <begin position="189"/>
        <end position="210"/>
    </location>
</feature>
<dbReference type="Proteomes" id="UP000613740">
    <property type="component" value="Unassembled WGS sequence"/>
</dbReference>
<evidence type="ECO:0000256" key="6">
    <source>
        <dbReference type="ARBA" id="ARBA00022837"/>
    </source>
</evidence>
<evidence type="ECO:0000256" key="1">
    <source>
        <dbReference type="ARBA" id="ARBA00004141"/>
    </source>
</evidence>
<feature type="compositionally biased region" description="Low complexity" evidence="10">
    <location>
        <begin position="687"/>
        <end position="696"/>
    </location>
</feature>
<dbReference type="EMBL" id="JAEHOD010000008">
    <property type="protein sequence ID" value="KAG2451434.1"/>
    <property type="molecule type" value="Genomic_DNA"/>
</dbReference>
<dbReference type="PROSITE" id="PS50222">
    <property type="entry name" value="EF_HAND_2"/>
    <property type="match status" value="3"/>
</dbReference>
<feature type="compositionally biased region" description="Gly residues" evidence="10">
    <location>
        <begin position="673"/>
        <end position="686"/>
    </location>
</feature>
<feature type="compositionally biased region" description="Gly residues" evidence="10">
    <location>
        <begin position="1770"/>
        <end position="1780"/>
    </location>
</feature>
<feature type="compositionally biased region" description="Low complexity" evidence="10">
    <location>
        <begin position="1172"/>
        <end position="1189"/>
    </location>
</feature>
<feature type="compositionally biased region" description="Gly residues" evidence="10">
    <location>
        <begin position="545"/>
        <end position="558"/>
    </location>
</feature>
<keyword evidence="8 11" id="KW-0472">Membrane</keyword>
<feature type="compositionally biased region" description="Basic residues" evidence="10">
    <location>
        <begin position="697"/>
        <end position="710"/>
    </location>
</feature>
<feature type="compositionally biased region" description="Low complexity" evidence="10">
    <location>
        <begin position="647"/>
        <end position="658"/>
    </location>
</feature>
<dbReference type="Pfam" id="PF13499">
    <property type="entry name" value="EF-hand_7"/>
    <property type="match status" value="1"/>
</dbReference>
<feature type="region of interest" description="Disordered" evidence="10">
    <location>
        <begin position="1734"/>
        <end position="1843"/>
    </location>
</feature>
<comment type="subcellular location">
    <subcellularLocation>
        <location evidence="1">Membrane</location>
        <topology evidence="1">Multi-pass membrane protein</topology>
    </subcellularLocation>
</comment>
<dbReference type="CDD" id="cd00051">
    <property type="entry name" value="EFh"/>
    <property type="match status" value="1"/>
</dbReference>
<dbReference type="PANTHER" id="PTHR31942:SF52">
    <property type="entry name" value="MLO-LIKE PROTEIN 1"/>
    <property type="match status" value="1"/>
</dbReference>
<dbReference type="OrthoDB" id="546777at2759"/>
<keyword evidence="3 11" id="KW-0812">Transmembrane</keyword>
<feature type="region of interest" description="Disordered" evidence="10">
    <location>
        <begin position="944"/>
        <end position="971"/>
    </location>
</feature>
<dbReference type="GO" id="GO:0006952">
    <property type="term" value="P:defense response"/>
    <property type="evidence" value="ECO:0007669"/>
    <property type="project" value="UniProtKB-KW"/>
</dbReference>
<feature type="compositionally biased region" description="Polar residues" evidence="10">
    <location>
        <begin position="1190"/>
        <end position="1207"/>
    </location>
</feature>
<evidence type="ECO:0000256" key="3">
    <source>
        <dbReference type="ARBA" id="ARBA00022692"/>
    </source>
</evidence>
<name>A0A836B9Q9_9CHLO</name>
<feature type="domain" description="EF-hand" evidence="12">
    <location>
        <begin position="1675"/>
        <end position="1710"/>
    </location>
</feature>
<feature type="transmembrane region" description="Helical" evidence="11">
    <location>
        <begin position="36"/>
        <end position="53"/>
    </location>
</feature>
<reference evidence="13" key="1">
    <citation type="journal article" date="2020" name="bioRxiv">
        <title>Comparative genomics of Chlamydomonas.</title>
        <authorList>
            <person name="Craig R.J."/>
            <person name="Hasan A.R."/>
            <person name="Ness R.W."/>
            <person name="Keightley P.D."/>
        </authorList>
    </citation>
    <scope>NUCLEOTIDE SEQUENCE</scope>
    <source>
        <strain evidence="13">CCAP 11/173</strain>
    </source>
</reference>
<feature type="region of interest" description="Disordered" evidence="10">
    <location>
        <begin position="1883"/>
        <end position="1954"/>
    </location>
</feature>
<evidence type="ECO:0000256" key="7">
    <source>
        <dbReference type="ARBA" id="ARBA00022989"/>
    </source>
</evidence>
<keyword evidence="9" id="KW-0568">Pathogenesis-related protein</keyword>
<dbReference type="SMART" id="SM00054">
    <property type="entry name" value="EFh"/>
    <property type="match status" value="3"/>
</dbReference>
<keyword evidence="7 11" id="KW-1133">Transmembrane helix</keyword>
<dbReference type="PANTHER" id="PTHR31942">
    <property type="entry name" value="MLO-LIKE PROTEIN 1"/>
    <property type="match status" value="1"/>
</dbReference>
<accession>A0A836B9Q9</accession>
<keyword evidence="4" id="KW-0677">Repeat</keyword>
<feature type="compositionally biased region" description="Low complexity" evidence="10">
    <location>
        <begin position="1734"/>
        <end position="1749"/>
    </location>
</feature>
<feature type="region of interest" description="Disordered" evidence="10">
    <location>
        <begin position="491"/>
        <end position="779"/>
    </location>
</feature>
<evidence type="ECO:0000256" key="11">
    <source>
        <dbReference type="SAM" id="Phobius"/>
    </source>
</evidence>
<dbReference type="InterPro" id="IPR011992">
    <property type="entry name" value="EF-hand-dom_pair"/>
</dbReference>
<evidence type="ECO:0000313" key="14">
    <source>
        <dbReference type="Proteomes" id="UP000613740"/>
    </source>
</evidence>
<feature type="domain" description="EF-hand" evidence="12">
    <location>
        <begin position="1617"/>
        <end position="1652"/>
    </location>
</feature>
<evidence type="ECO:0000256" key="10">
    <source>
        <dbReference type="SAM" id="MobiDB-lite"/>
    </source>
</evidence>
<sequence>MAISIAWQIFIALITFLNSFYGGAKTIWLTRLKEEVLDVGVISLVLVFVYPYIAGICVDSSSSSYPSVASKYPLPPSSAPPPLPAPPSLPRSLLAAGARAVLASSLDGVASADRDEAGAIAGVGLAHDDGASLGFAAGAGGRRRGLAEQLATGLVLAVRRALAGGGSAAACPEGQRHLFPAGSISNAHYLLFFVALVHIVYSLFTFTLTLQRFTFWSKWERRARLEAMDAAEVLESPEDEDGAKKKRRCWGLCCTGCCACCGTRDRPPTWYCRPFVHGLRYLQGGIDRDRYMVLRGLFQLRSRAHRVKAFVDNLHYTNVCENAMEIDIAKMVAHGWLQALIVAIFTLYPTVVYQILWIGGASILIQVIVVAKMESVVSKVLRIVRVAGSQAAPVYHINTAAEEYQELTDTSFDDEEDLPLSSSSSSSSEDWDYHKRQQGPSEGRAGSEHSRRAFTMRVPEPLPMAGAEVLVPRKFQSMDMRAADYSLPSSYQHTHVNGHHHGHLHGDEAGPWQGQGQGVQQGNDQQHSGMVPMPRRRSSKRLEAAGGGGNSGRDGGGVMSPPAQQELPRRRRSGGPVGEAREEGAGEEEASSRYCTPRGWMQTRRHGGLGGAGSSRRRRTGALGFMAGQEAEDDGGVFADTEGLMVGSSSGSSSSGSSSREEEDAQAGAATRAGGGGGCSSSGGSGSWWAPAGAHGRSSRRHCGRARRSQAWREHRCQHGPQGQAGVGPASFPGPVAEARDRSGVDRDPASGSRGNPSPVGGGGAASGTASTSSLKNRSVTGALPVGGLTASVALKASNSGLRTSSTGTAPAAGNVRISGAGRGVVSRSESGPMLDDGGVPGSAGSGADVFRAARNPLYDLEHLDADMEPELVAAAGGARTANGVGTASDALSLDAALWAFTEDGEARGSNTSATGMVRMQSAAATATAAAATAAAAAAAASRRAGGGAGTNPTLETMGSGQGGSQRAAGLAPLAPASSARGAAANAEGGAAKYANPLFREGSMVSTSFTAAARVAALAAARNVSSGRTTAPLEPGGGIDAAAVMAAGGQDPAAADADAAAAEQRLREGPALKWKGPAVSGEAAAAAANGPSRAGGPWGLGKVFNMRRSGTGARAAQAADASGSGNAGVAPAAAAAAGAAVATGAAVAAASAAGAGREAGVPLPQLPAAASGPAWGYGPSSGASGGPSPQSQRRAASATSGVSYVQSQQQPPPRAPSPLARTATGQVNSTRPGDRVPGRISASASGAHPAYVSAAAAGSRPHHQHNSSIAGSAASAASASGGQLPASATPRSLAAAYAAAGGGRGGSVTGRYSSLTGGAAAAAAAYGVHPSGGSVDGPPPTPGSMHVPKAAIAAYDVGLLNAGVAEVDMALVQRKLRALFWFRRPQILIWISHVNFLQNSLSLTLCIYYLFSYDTGNSILQVSSRLLYVWLPLLGANLAFMVYMGWVVVPLYTLVSTTCVRNPRALQSHIRRHKKAEAEEEGGITGFVLELLTRCFMRSHHHTTRMAAKHGGSETTALNNLFMANLANQAGVIMASDAQLTNKKMGAAEAVYRAYIDIWRAKVRIAAGLEAPPEEGFKLQADVSEFRSAFNALDADGSSTVTTDELFTHLHVLGTRATKTELKSMISQIDNDGDKRVDFDEFVVFMVFAFFDENGNSCVEIPDIRKMCRRVKLQVADEEVSAMMDLADPDGDRKIGLRQFFKLFKDVAIPELGPRPANAELHGMVLPTANVNAAAAGGGAPSRSATSRAYRGAHLASPPPFGSSGSMSMGHGGGGGGGSAGARSRLARATAVDPAEGGTSPPPRRAGSGSRKGLRPGSGSRKALPNGSTGGSESTGGSPTVSGKGGAFPAGGLAAAAAAAAANGLSAGSPANDGSALLPEQLSPLRRGASHQQQQQQQHPTRGAAEIVATSVFGDEHGNGQGADVPATGAGAGNDHPELAHQGSKYRQLRVSLQ</sequence>
<dbReference type="SUPFAM" id="SSF47473">
    <property type="entry name" value="EF-hand"/>
    <property type="match status" value="1"/>
</dbReference>
<feature type="region of interest" description="Disordered" evidence="10">
    <location>
        <begin position="1172"/>
        <end position="1274"/>
    </location>
</feature>
<dbReference type="InterPro" id="IPR018247">
    <property type="entry name" value="EF_Hand_1_Ca_BS"/>
</dbReference>
<dbReference type="InterPro" id="IPR004326">
    <property type="entry name" value="Mlo"/>
</dbReference>
<evidence type="ECO:0000259" key="12">
    <source>
        <dbReference type="PROSITE" id="PS50222"/>
    </source>
</evidence>
<evidence type="ECO:0000256" key="2">
    <source>
        <dbReference type="ARBA" id="ARBA00006574"/>
    </source>
</evidence>
<keyword evidence="6" id="KW-0106">Calcium</keyword>
<feature type="domain" description="EF-hand" evidence="12">
    <location>
        <begin position="1581"/>
        <end position="1616"/>
    </location>
</feature>
<evidence type="ECO:0000256" key="5">
    <source>
        <dbReference type="ARBA" id="ARBA00022821"/>
    </source>
</evidence>
<feature type="transmembrane region" description="Helical" evidence="11">
    <location>
        <begin position="1387"/>
        <end position="1411"/>
    </location>
</feature>
<evidence type="ECO:0000256" key="4">
    <source>
        <dbReference type="ARBA" id="ARBA00022737"/>
    </source>
</evidence>
<feature type="region of interest" description="Disordered" evidence="10">
    <location>
        <begin position="801"/>
        <end position="846"/>
    </location>
</feature>
<gene>
    <name evidence="13" type="ORF">HYH02_004032</name>
</gene>
<dbReference type="InterPro" id="IPR002048">
    <property type="entry name" value="EF_hand_dom"/>
</dbReference>
<dbReference type="FunFam" id="1.10.238.10:FF:000178">
    <property type="entry name" value="Calmodulin-2 A"/>
    <property type="match status" value="1"/>
</dbReference>
<dbReference type="PROSITE" id="PS00018">
    <property type="entry name" value="EF_HAND_1"/>
    <property type="match status" value="1"/>
</dbReference>
<feature type="region of interest" description="Disordered" evidence="10">
    <location>
        <begin position="411"/>
        <end position="451"/>
    </location>
</feature>
<dbReference type="GO" id="GO:0043226">
    <property type="term" value="C:organelle"/>
    <property type="evidence" value="ECO:0007669"/>
    <property type="project" value="UniProtKB-ARBA"/>
</dbReference>
<dbReference type="GO" id="GO:0016020">
    <property type="term" value="C:membrane"/>
    <property type="evidence" value="ECO:0007669"/>
    <property type="project" value="UniProtKB-SubCell"/>
</dbReference>
<keyword evidence="5" id="KW-0611">Plant defense</keyword>
<evidence type="ECO:0000256" key="8">
    <source>
        <dbReference type="ARBA" id="ARBA00023136"/>
    </source>
</evidence>
<feature type="transmembrane region" description="Helical" evidence="11">
    <location>
        <begin position="331"/>
        <end position="348"/>
    </location>
</feature>